<accession>A0A8S5LN04</accession>
<proteinExistence type="predicted"/>
<sequence>MAVLKDIGELGISDSREGGRDYVLRPSFEAMSRLGEPEEIVRLYAEINGSDVQRVFYDCDEAFGGVPDWMLPVINNLSDKILSASMLVLQACCEEDLTRAIGEWSEIEGKIMYLPGIMPKEDIVTLAKELMLHGIIGNAKVRRLQRHEAQETTTEFNAAEYIAAAQTHFNIGLREASQLTMTAFQLLLAAKYPDQKGFTRDEYDAIANEYLARQATRREKAKAIRQASAAES</sequence>
<organism evidence="1">
    <name type="scientific">Siphoviridae sp. ctUyy2</name>
    <dbReference type="NCBI Taxonomy" id="2827574"/>
    <lineage>
        <taxon>Viruses</taxon>
        <taxon>Duplodnaviria</taxon>
        <taxon>Heunggongvirae</taxon>
        <taxon>Uroviricota</taxon>
        <taxon>Caudoviricetes</taxon>
    </lineage>
</organism>
<dbReference type="InterPro" id="IPR046213">
    <property type="entry name" value="DUF6246"/>
</dbReference>
<reference evidence="1" key="1">
    <citation type="journal article" date="2021" name="Proc. Natl. Acad. Sci. U.S.A.">
        <title>A Catalog of Tens of Thousands of Viruses from Human Metagenomes Reveals Hidden Associations with Chronic Diseases.</title>
        <authorList>
            <person name="Tisza M.J."/>
            <person name="Buck C.B."/>
        </authorList>
    </citation>
    <scope>NUCLEOTIDE SEQUENCE</scope>
    <source>
        <strain evidence="1">CtUyy2</strain>
    </source>
</reference>
<dbReference type="EMBL" id="BK015878">
    <property type="protein sequence ID" value="DAD71243.1"/>
    <property type="molecule type" value="Genomic_DNA"/>
</dbReference>
<evidence type="ECO:0000313" key="1">
    <source>
        <dbReference type="EMBL" id="DAD71243.1"/>
    </source>
</evidence>
<dbReference type="Pfam" id="PF19759">
    <property type="entry name" value="DUF6246"/>
    <property type="match status" value="1"/>
</dbReference>
<name>A0A8S5LN04_9CAUD</name>
<protein>
    <submittedName>
        <fullName evidence="1">Uncharacterized protein</fullName>
    </submittedName>
</protein>